<dbReference type="Gene3D" id="2.160.10.10">
    <property type="entry name" value="Hexapeptide repeat proteins"/>
    <property type="match status" value="1"/>
</dbReference>
<dbReference type="RefSeq" id="WP_244823668.1">
    <property type="nucleotide sequence ID" value="NZ_CP112998.1"/>
</dbReference>
<evidence type="ECO:0000256" key="3">
    <source>
        <dbReference type="ARBA" id="ARBA00022679"/>
    </source>
</evidence>
<dbReference type="PANTHER" id="PTHR43378:SF2">
    <property type="entry name" value="UDP-3-O-ACYLGLUCOSAMINE N-ACYLTRANSFERASE 1, MITOCHONDRIAL-RELATED"/>
    <property type="match status" value="1"/>
</dbReference>
<sequence length="349" mass="37540">MKFTVSEIAQMLDGTIVGDEKITINSAAKIEEGRPGCISFLANSKYEPFIYTTQSSAVIVNHDFAPKKEIAATLIYVNNAYTAFTILLEEYQKRLSNEKTGVEQPSFIGENSQVGQHCYRGAFSYIGKNCSIGESVKIYPNTYLGDNITIGDYSVIHPGVRIYDNTVIGKNCTIFANTVIGGDGFGFAPQADGTYKTIPQLGNVVIEDDVSIGSNSTIDCATMGSTIIRKGVKIDNLVQIAHNVEIGKNTVIAAQSGVSGSTTVGEQCIIAGQVGITGHITIANNTKIGAQSGLGKSIKKEGLSLSGSPARDLTEHLRSMALVRRVPAIEERLKDLESKREISDFQEEN</sequence>
<keyword evidence="5 7" id="KW-0443">Lipid metabolism</keyword>
<keyword evidence="2 7" id="KW-0441">Lipid A biosynthesis</keyword>
<dbReference type="SUPFAM" id="SSF51161">
    <property type="entry name" value="Trimeric LpxA-like enzymes"/>
    <property type="match status" value="1"/>
</dbReference>
<evidence type="ECO:0000256" key="5">
    <source>
        <dbReference type="ARBA" id="ARBA00023098"/>
    </source>
</evidence>
<dbReference type="InterPro" id="IPR011004">
    <property type="entry name" value="Trimer_LpxA-like_sf"/>
</dbReference>
<dbReference type="NCBIfam" id="TIGR01853">
    <property type="entry name" value="lipid_A_lpxD"/>
    <property type="match status" value="1"/>
</dbReference>
<dbReference type="Pfam" id="PF00132">
    <property type="entry name" value="Hexapep"/>
    <property type="match status" value="2"/>
</dbReference>
<dbReference type="Pfam" id="PF04613">
    <property type="entry name" value="LpxD"/>
    <property type="match status" value="1"/>
</dbReference>
<comment type="catalytic activity">
    <reaction evidence="7">
        <text>a UDP-3-O-[(3R)-3-hydroxyacyl]-alpha-D-glucosamine + a (3R)-hydroxyacyl-[ACP] = a UDP-2-N,3-O-bis[(3R)-3-hydroxyacyl]-alpha-D-glucosamine + holo-[ACP] + H(+)</text>
        <dbReference type="Rhea" id="RHEA:53836"/>
        <dbReference type="Rhea" id="RHEA-COMP:9685"/>
        <dbReference type="Rhea" id="RHEA-COMP:9945"/>
        <dbReference type="ChEBI" id="CHEBI:15378"/>
        <dbReference type="ChEBI" id="CHEBI:64479"/>
        <dbReference type="ChEBI" id="CHEBI:78827"/>
        <dbReference type="ChEBI" id="CHEBI:137740"/>
        <dbReference type="ChEBI" id="CHEBI:137748"/>
        <dbReference type="EC" id="2.3.1.191"/>
    </reaction>
</comment>
<organism evidence="9 10">
    <name type="scientific">Dyadobacter pollutisoli</name>
    <dbReference type="NCBI Taxonomy" id="2910158"/>
    <lineage>
        <taxon>Bacteria</taxon>
        <taxon>Pseudomonadati</taxon>
        <taxon>Bacteroidota</taxon>
        <taxon>Cytophagia</taxon>
        <taxon>Cytophagales</taxon>
        <taxon>Spirosomataceae</taxon>
        <taxon>Dyadobacter</taxon>
    </lineage>
</organism>
<dbReference type="EC" id="2.3.1.191" evidence="7"/>
<evidence type="ECO:0000256" key="4">
    <source>
        <dbReference type="ARBA" id="ARBA00022737"/>
    </source>
</evidence>
<dbReference type="InterPro" id="IPR018357">
    <property type="entry name" value="Hexapep_transf_CS"/>
</dbReference>
<comment type="subunit">
    <text evidence="7">Homotrimer.</text>
</comment>
<dbReference type="HAMAP" id="MF_00523">
    <property type="entry name" value="LpxD"/>
    <property type="match status" value="1"/>
</dbReference>
<feature type="domain" description="UDP-3-O-[3-hydroxymyristoyl] glucosamine N-acyltransferase non-repeat region" evidence="8">
    <location>
        <begin position="22"/>
        <end position="89"/>
    </location>
</feature>
<dbReference type="InterPro" id="IPR007691">
    <property type="entry name" value="LpxD"/>
</dbReference>
<protein>
    <recommendedName>
        <fullName evidence="7">UDP-3-O-acylglucosamine N-acyltransferase</fullName>
        <ecNumber evidence="7">2.3.1.191</ecNumber>
    </recommendedName>
</protein>
<dbReference type="CDD" id="cd03352">
    <property type="entry name" value="LbH_LpxD"/>
    <property type="match status" value="1"/>
</dbReference>
<comment type="pathway">
    <text evidence="7">Bacterial outer membrane biogenesis; LPS lipid A biosynthesis.</text>
</comment>
<feature type="active site" description="Proton acceptor" evidence="7">
    <location>
        <position position="242"/>
    </location>
</feature>
<dbReference type="GO" id="GO:0103118">
    <property type="term" value="F:UDP-3-O-[(3R)-3-hydroxyacyl]-glucosamine N-acyltransferase activity"/>
    <property type="evidence" value="ECO:0007669"/>
    <property type="project" value="UniProtKB-EC"/>
</dbReference>
<accession>A0A9E8N8Y9</accession>
<dbReference type="InterPro" id="IPR020573">
    <property type="entry name" value="UDP_GlcNAc_AcTrfase_non-rep"/>
</dbReference>
<keyword evidence="3 7" id="KW-0808">Transferase</keyword>
<dbReference type="Proteomes" id="UP001164653">
    <property type="component" value="Chromosome"/>
</dbReference>
<reference evidence="9" key="1">
    <citation type="submission" date="2022-11" db="EMBL/GenBank/DDBJ databases">
        <title>Dyadobacter pollutisoli sp. nov., isolated from plastic dumped soil.</title>
        <authorList>
            <person name="Kim J.M."/>
            <person name="Kim K.R."/>
            <person name="Lee J.K."/>
            <person name="Hao L."/>
            <person name="Jeon C.O."/>
        </authorList>
    </citation>
    <scope>NUCLEOTIDE SEQUENCE</scope>
    <source>
        <strain evidence="9">U1</strain>
    </source>
</reference>
<evidence type="ECO:0000313" key="10">
    <source>
        <dbReference type="Proteomes" id="UP001164653"/>
    </source>
</evidence>
<evidence type="ECO:0000256" key="6">
    <source>
        <dbReference type="ARBA" id="ARBA00023315"/>
    </source>
</evidence>
<evidence type="ECO:0000256" key="1">
    <source>
        <dbReference type="ARBA" id="ARBA00022516"/>
    </source>
</evidence>
<keyword evidence="1 7" id="KW-0444">Lipid biosynthesis</keyword>
<dbReference type="InterPro" id="IPR001451">
    <property type="entry name" value="Hexapep"/>
</dbReference>
<name>A0A9E8N8Y9_9BACT</name>
<dbReference type="GO" id="GO:0016020">
    <property type="term" value="C:membrane"/>
    <property type="evidence" value="ECO:0007669"/>
    <property type="project" value="GOC"/>
</dbReference>
<dbReference type="GO" id="GO:0009245">
    <property type="term" value="P:lipid A biosynthetic process"/>
    <property type="evidence" value="ECO:0007669"/>
    <property type="project" value="UniProtKB-UniRule"/>
</dbReference>
<dbReference type="NCBIfam" id="NF002060">
    <property type="entry name" value="PRK00892.1"/>
    <property type="match status" value="1"/>
</dbReference>
<dbReference type="GO" id="GO:0016410">
    <property type="term" value="F:N-acyltransferase activity"/>
    <property type="evidence" value="ECO:0007669"/>
    <property type="project" value="InterPro"/>
</dbReference>
<dbReference type="EMBL" id="CP112998">
    <property type="protein sequence ID" value="WAC10074.1"/>
    <property type="molecule type" value="Genomic_DNA"/>
</dbReference>
<dbReference type="PANTHER" id="PTHR43378">
    <property type="entry name" value="UDP-3-O-ACYLGLUCOSAMINE N-ACYLTRANSFERASE"/>
    <property type="match status" value="1"/>
</dbReference>
<evidence type="ECO:0000259" key="8">
    <source>
        <dbReference type="Pfam" id="PF04613"/>
    </source>
</evidence>
<dbReference type="KEGG" id="dpf:ON006_20210"/>
<comment type="function">
    <text evidence="7">Catalyzes the N-acylation of UDP-3-O-acylglucosamine using 3-hydroxyacyl-ACP as the acyl donor. Is involved in the biosynthesis of lipid A, a phosphorylated glycolipid that anchors the lipopolysaccharide to the outer membrane of the cell.</text>
</comment>
<dbReference type="Gene3D" id="3.40.1390.10">
    <property type="entry name" value="MurE/MurF, N-terminal domain"/>
    <property type="match status" value="1"/>
</dbReference>
<proteinExistence type="inferred from homology"/>
<keyword evidence="6 7" id="KW-0012">Acyltransferase</keyword>
<keyword evidence="4 7" id="KW-0677">Repeat</keyword>
<gene>
    <name evidence="7 9" type="primary">lpxD</name>
    <name evidence="9" type="ORF">ON006_20210</name>
</gene>
<evidence type="ECO:0000313" key="9">
    <source>
        <dbReference type="EMBL" id="WAC10074.1"/>
    </source>
</evidence>
<dbReference type="AlphaFoldDB" id="A0A9E8N8Y9"/>
<evidence type="ECO:0000256" key="7">
    <source>
        <dbReference type="HAMAP-Rule" id="MF_00523"/>
    </source>
</evidence>
<evidence type="ECO:0000256" key="2">
    <source>
        <dbReference type="ARBA" id="ARBA00022556"/>
    </source>
</evidence>
<keyword evidence="10" id="KW-1185">Reference proteome</keyword>
<dbReference type="PROSITE" id="PS00101">
    <property type="entry name" value="HEXAPEP_TRANSFERASES"/>
    <property type="match status" value="1"/>
</dbReference>
<comment type="similarity">
    <text evidence="7">Belongs to the transferase hexapeptide repeat family. LpxD subfamily.</text>
</comment>